<feature type="compositionally biased region" description="Low complexity" evidence="1">
    <location>
        <begin position="67"/>
        <end position="77"/>
    </location>
</feature>
<comment type="caution">
    <text evidence="2">The sequence shown here is derived from an EMBL/GenBank/DDBJ whole genome shotgun (WGS) entry which is preliminary data.</text>
</comment>
<dbReference type="EMBL" id="CAJJDP010000203">
    <property type="protein sequence ID" value="CAD8215023.1"/>
    <property type="molecule type" value="Genomic_DNA"/>
</dbReference>
<protein>
    <submittedName>
        <fullName evidence="2">Uncharacterized protein</fullName>
    </submittedName>
</protein>
<evidence type="ECO:0000313" key="2">
    <source>
        <dbReference type="EMBL" id="CAD8215023.1"/>
    </source>
</evidence>
<accession>A0A8S1YMN4</accession>
<name>A0A8S1YMN4_PAROT</name>
<sequence>MINNQVTNRTSHFQIYDMKPFIIYDYLGAKEKYQNNNTKKKIEKRYKQQLRSGQNIQKTLGVKGKAQQQERSLNQQQNTKKPHDQIRSQLRNISNNSQKKMR</sequence>
<feature type="compositionally biased region" description="Polar residues" evidence="1">
    <location>
        <begin position="49"/>
        <end position="58"/>
    </location>
</feature>
<dbReference type="Proteomes" id="UP000683925">
    <property type="component" value="Unassembled WGS sequence"/>
</dbReference>
<evidence type="ECO:0000313" key="3">
    <source>
        <dbReference type="Proteomes" id="UP000683925"/>
    </source>
</evidence>
<feature type="compositionally biased region" description="Basic residues" evidence="1">
    <location>
        <begin position="38"/>
        <end position="48"/>
    </location>
</feature>
<dbReference type="AlphaFoldDB" id="A0A8S1YMN4"/>
<keyword evidence="3" id="KW-1185">Reference proteome</keyword>
<organism evidence="2 3">
    <name type="scientific">Paramecium octaurelia</name>
    <dbReference type="NCBI Taxonomy" id="43137"/>
    <lineage>
        <taxon>Eukaryota</taxon>
        <taxon>Sar</taxon>
        <taxon>Alveolata</taxon>
        <taxon>Ciliophora</taxon>
        <taxon>Intramacronucleata</taxon>
        <taxon>Oligohymenophorea</taxon>
        <taxon>Peniculida</taxon>
        <taxon>Parameciidae</taxon>
        <taxon>Paramecium</taxon>
    </lineage>
</organism>
<feature type="compositionally biased region" description="Polar residues" evidence="1">
    <location>
        <begin position="87"/>
        <end position="102"/>
    </location>
</feature>
<gene>
    <name evidence="2" type="ORF">POCTA_138.1.T1990017</name>
</gene>
<evidence type="ECO:0000256" key="1">
    <source>
        <dbReference type="SAM" id="MobiDB-lite"/>
    </source>
</evidence>
<proteinExistence type="predicted"/>
<reference evidence="2" key="1">
    <citation type="submission" date="2021-01" db="EMBL/GenBank/DDBJ databases">
        <authorList>
            <consortium name="Genoscope - CEA"/>
            <person name="William W."/>
        </authorList>
    </citation>
    <scope>NUCLEOTIDE SEQUENCE</scope>
</reference>
<feature type="region of interest" description="Disordered" evidence="1">
    <location>
        <begin position="34"/>
        <end position="102"/>
    </location>
</feature>